<dbReference type="EMBL" id="CABITT030000001">
    <property type="protein sequence ID" value="VVA93366.1"/>
    <property type="molecule type" value="Genomic_DNA"/>
</dbReference>
<proteinExistence type="predicted"/>
<protein>
    <submittedName>
        <fullName evidence="1">Uncharacterized protein</fullName>
    </submittedName>
</protein>
<keyword evidence="2" id="KW-1185">Reference proteome</keyword>
<name>A0A565AVE1_9BRAS</name>
<reference evidence="1" key="1">
    <citation type="submission" date="2019-07" db="EMBL/GenBank/DDBJ databases">
        <authorList>
            <person name="Dittberner H."/>
        </authorList>
    </citation>
    <scope>NUCLEOTIDE SEQUENCE [LARGE SCALE GENOMIC DNA]</scope>
</reference>
<sequence length="54" mass="5803">MEETSGSKEVAIINKPSGCVVASGERRPATVPKGPNFHSIHVPKSCTKRLKSRV</sequence>
<accession>A0A565AVE1</accession>
<dbReference type="AlphaFoldDB" id="A0A565AVE1"/>
<evidence type="ECO:0000313" key="2">
    <source>
        <dbReference type="Proteomes" id="UP000489600"/>
    </source>
</evidence>
<comment type="caution">
    <text evidence="1">The sequence shown here is derived from an EMBL/GenBank/DDBJ whole genome shotgun (WGS) entry which is preliminary data.</text>
</comment>
<dbReference type="OrthoDB" id="10482002at2759"/>
<dbReference type="Proteomes" id="UP000489600">
    <property type="component" value="Unassembled WGS sequence"/>
</dbReference>
<evidence type="ECO:0000313" key="1">
    <source>
        <dbReference type="EMBL" id="VVA93366.1"/>
    </source>
</evidence>
<organism evidence="1 2">
    <name type="scientific">Arabis nemorensis</name>
    <dbReference type="NCBI Taxonomy" id="586526"/>
    <lineage>
        <taxon>Eukaryota</taxon>
        <taxon>Viridiplantae</taxon>
        <taxon>Streptophyta</taxon>
        <taxon>Embryophyta</taxon>
        <taxon>Tracheophyta</taxon>
        <taxon>Spermatophyta</taxon>
        <taxon>Magnoliopsida</taxon>
        <taxon>eudicotyledons</taxon>
        <taxon>Gunneridae</taxon>
        <taxon>Pentapetalae</taxon>
        <taxon>rosids</taxon>
        <taxon>malvids</taxon>
        <taxon>Brassicales</taxon>
        <taxon>Brassicaceae</taxon>
        <taxon>Arabideae</taxon>
        <taxon>Arabis</taxon>
    </lineage>
</organism>
<gene>
    <name evidence="1" type="ORF">ANE_LOCUS3811</name>
</gene>